<protein>
    <submittedName>
        <fullName evidence="2">Anti-anti-sigma factor</fullName>
    </submittedName>
</protein>
<reference evidence="2 3" key="1">
    <citation type="submission" date="2020-08" db="EMBL/GenBank/DDBJ databases">
        <title>Sequencing the genomes of 1000 actinobacteria strains.</title>
        <authorList>
            <person name="Klenk H.-P."/>
        </authorList>
    </citation>
    <scope>NUCLEOTIDE SEQUENCE [LARGE SCALE GENOMIC DNA]</scope>
    <source>
        <strain evidence="2 3">DSM 45084</strain>
    </source>
</reference>
<dbReference type="Proteomes" id="UP000542674">
    <property type="component" value="Unassembled WGS sequence"/>
</dbReference>
<dbReference type="AlphaFoldDB" id="A0A7W7T365"/>
<dbReference type="InterPro" id="IPR002645">
    <property type="entry name" value="STAS_dom"/>
</dbReference>
<keyword evidence="3" id="KW-1185">Reference proteome</keyword>
<name>A0A7W7T365_9PSEU</name>
<dbReference type="InterPro" id="IPR058548">
    <property type="entry name" value="MlaB-like_STAS"/>
</dbReference>
<accession>A0A7W7T365</accession>
<sequence>MTTPVRFTADEDPEGRTVLAVHGEIDMSNAAEFDQALRAALERGRPLLVDLTATGYLDSAALAVLFEHASSLSLRIDRTLRTLLSICGLSDLVPVEVVARP</sequence>
<dbReference type="Gene3D" id="3.30.750.24">
    <property type="entry name" value="STAS domain"/>
    <property type="match status" value="1"/>
</dbReference>
<organism evidence="2 3">
    <name type="scientific">Saccharothrix violaceirubra</name>
    <dbReference type="NCBI Taxonomy" id="413306"/>
    <lineage>
        <taxon>Bacteria</taxon>
        <taxon>Bacillati</taxon>
        <taxon>Actinomycetota</taxon>
        <taxon>Actinomycetes</taxon>
        <taxon>Pseudonocardiales</taxon>
        <taxon>Pseudonocardiaceae</taxon>
        <taxon>Saccharothrix</taxon>
    </lineage>
</organism>
<dbReference type="Pfam" id="PF13466">
    <property type="entry name" value="STAS_2"/>
    <property type="match status" value="1"/>
</dbReference>
<proteinExistence type="predicted"/>
<gene>
    <name evidence="2" type="ORF">F4559_003082</name>
</gene>
<dbReference type="PROSITE" id="PS50801">
    <property type="entry name" value="STAS"/>
    <property type="match status" value="1"/>
</dbReference>
<dbReference type="RefSeq" id="WP_184669369.1">
    <property type="nucleotide sequence ID" value="NZ_BAABAI010000038.1"/>
</dbReference>
<feature type="domain" description="STAS" evidence="1">
    <location>
        <begin position="14"/>
        <end position="101"/>
    </location>
</feature>
<dbReference type="CDD" id="cd07043">
    <property type="entry name" value="STAS_anti-anti-sigma_factors"/>
    <property type="match status" value="1"/>
</dbReference>
<comment type="caution">
    <text evidence="2">The sequence shown here is derived from an EMBL/GenBank/DDBJ whole genome shotgun (WGS) entry which is preliminary data.</text>
</comment>
<dbReference type="SUPFAM" id="SSF52091">
    <property type="entry name" value="SpoIIaa-like"/>
    <property type="match status" value="1"/>
</dbReference>
<evidence type="ECO:0000313" key="2">
    <source>
        <dbReference type="EMBL" id="MBB4965723.1"/>
    </source>
</evidence>
<evidence type="ECO:0000313" key="3">
    <source>
        <dbReference type="Proteomes" id="UP000542674"/>
    </source>
</evidence>
<dbReference type="InterPro" id="IPR036513">
    <property type="entry name" value="STAS_dom_sf"/>
</dbReference>
<evidence type="ECO:0000259" key="1">
    <source>
        <dbReference type="PROSITE" id="PS50801"/>
    </source>
</evidence>
<dbReference type="EMBL" id="JACHJS010000001">
    <property type="protein sequence ID" value="MBB4965723.1"/>
    <property type="molecule type" value="Genomic_DNA"/>
</dbReference>